<dbReference type="Proteomes" id="UP000789342">
    <property type="component" value="Unassembled WGS sequence"/>
</dbReference>
<dbReference type="AlphaFoldDB" id="A0A9N9JPQ7"/>
<comment type="caution">
    <text evidence="1">The sequence shown here is derived from an EMBL/GenBank/DDBJ whole genome shotgun (WGS) entry which is preliminary data.</text>
</comment>
<keyword evidence="2" id="KW-1185">Reference proteome</keyword>
<protein>
    <submittedName>
        <fullName evidence="1">5443_t:CDS:1</fullName>
    </submittedName>
</protein>
<name>A0A9N9JPQ7_9GLOM</name>
<feature type="non-terminal residue" evidence="1">
    <location>
        <position position="1"/>
    </location>
</feature>
<organism evidence="1 2">
    <name type="scientific">Acaulospora morrowiae</name>
    <dbReference type="NCBI Taxonomy" id="94023"/>
    <lineage>
        <taxon>Eukaryota</taxon>
        <taxon>Fungi</taxon>
        <taxon>Fungi incertae sedis</taxon>
        <taxon>Mucoromycota</taxon>
        <taxon>Glomeromycotina</taxon>
        <taxon>Glomeromycetes</taxon>
        <taxon>Diversisporales</taxon>
        <taxon>Acaulosporaceae</taxon>
        <taxon>Acaulospora</taxon>
    </lineage>
</organism>
<sequence>LTTDLMEELGPLVEAAEFLKGGSYATMTPLMMMSEMILLLRNILKVNTSIENPTETKVSEELRLLATLPDPRGKILNFATTMQIKR</sequence>
<evidence type="ECO:0000313" key="1">
    <source>
        <dbReference type="EMBL" id="CAG8788347.1"/>
    </source>
</evidence>
<dbReference type="EMBL" id="CAJVPV010058915">
    <property type="protein sequence ID" value="CAG8788347.1"/>
    <property type="molecule type" value="Genomic_DNA"/>
</dbReference>
<gene>
    <name evidence="1" type="ORF">AMORRO_LOCUS17922</name>
</gene>
<feature type="non-terminal residue" evidence="1">
    <location>
        <position position="86"/>
    </location>
</feature>
<accession>A0A9N9JPQ7</accession>
<proteinExistence type="predicted"/>
<evidence type="ECO:0000313" key="2">
    <source>
        <dbReference type="Proteomes" id="UP000789342"/>
    </source>
</evidence>
<reference evidence="1" key="1">
    <citation type="submission" date="2021-06" db="EMBL/GenBank/DDBJ databases">
        <authorList>
            <person name="Kallberg Y."/>
            <person name="Tangrot J."/>
            <person name="Rosling A."/>
        </authorList>
    </citation>
    <scope>NUCLEOTIDE SEQUENCE</scope>
    <source>
        <strain evidence="1">CL551</strain>
    </source>
</reference>